<evidence type="ECO:0000313" key="3">
    <source>
        <dbReference type="Proteomes" id="UP001059209"/>
    </source>
</evidence>
<dbReference type="Gene3D" id="2.120.10.30">
    <property type="entry name" value="TolB, C-terminal domain"/>
    <property type="match status" value="1"/>
</dbReference>
<evidence type="ECO:0000259" key="1">
    <source>
        <dbReference type="Pfam" id="PF07995"/>
    </source>
</evidence>
<dbReference type="PANTHER" id="PTHR19328:SF13">
    <property type="entry name" value="HIPL1 PROTEIN"/>
    <property type="match status" value="1"/>
</dbReference>
<name>A0ABY5Y9C1_9FLAO</name>
<dbReference type="SUPFAM" id="SSF50952">
    <property type="entry name" value="Soluble quinoprotein glucose dehydrogenase"/>
    <property type="match status" value="1"/>
</dbReference>
<proteinExistence type="predicted"/>
<dbReference type="PANTHER" id="PTHR19328">
    <property type="entry name" value="HEDGEHOG-INTERACTING PROTEIN"/>
    <property type="match status" value="1"/>
</dbReference>
<evidence type="ECO:0000313" key="2">
    <source>
        <dbReference type="EMBL" id="UWX55643.1"/>
    </source>
</evidence>
<feature type="domain" description="Glucose/Sorbosone dehydrogenase" evidence="1">
    <location>
        <begin position="11"/>
        <end position="148"/>
    </location>
</feature>
<sequence length="218" mass="24152">MGSNSDNGKYGIPSDNPFVGNGEGIPEIWAYGFRNPHRISWDAKDPLRMYVSNIGRHSLEEVNLVEKGRNYGWPNREGTFLFDSSANTEVVYPLPKDDGGYVYPIIEYDHDEGNAVSGGYVYYGTLDKLQGKYLFGDIPRGTIFIADVGNVSIGNQASIQKMEFLLNSKATTFNALLGGARVDLRWGMDSAGELYLFTKYDGKVYKVVDCTAKDVPST</sequence>
<accession>A0ABY5Y9C1</accession>
<dbReference type="RefSeq" id="WP_260573691.1">
    <property type="nucleotide sequence ID" value="NZ_CP104205.1"/>
</dbReference>
<dbReference type="InterPro" id="IPR011042">
    <property type="entry name" value="6-blade_b-propeller_TolB-like"/>
</dbReference>
<dbReference type="InterPro" id="IPR011041">
    <property type="entry name" value="Quinoprot_gluc/sorb_DH_b-prop"/>
</dbReference>
<dbReference type="Proteomes" id="UP001059209">
    <property type="component" value="Chromosome"/>
</dbReference>
<reference evidence="2" key="1">
    <citation type="submission" date="2022-09" db="EMBL/GenBank/DDBJ databases">
        <title>Maribacter litopenaei sp. nov., isolated from the intestinal tract of the Pacific White Shrimp, Litopenaeus vannamei.</title>
        <authorList>
            <person name="Kim S.Y."/>
            <person name="Hwang C.Y."/>
        </authorList>
    </citation>
    <scope>NUCLEOTIDE SEQUENCE</scope>
    <source>
        <strain evidence="2">HL-LV01</strain>
    </source>
</reference>
<dbReference type="InterPro" id="IPR012938">
    <property type="entry name" value="Glc/Sorbosone_DH"/>
</dbReference>
<dbReference type="EMBL" id="CP104205">
    <property type="protein sequence ID" value="UWX55643.1"/>
    <property type="molecule type" value="Genomic_DNA"/>
</dbReference>
<keyword evidence="3" id="KW-1185">Reference proteome</keyword>
<dbReference type="Pfam" id="PF07995">
    <property type="entry name" value="GSDH"/>
    <property type="match status" value="1"/>
</dbReference>
<gene>
    <name evidence="2" type="ORF">NYZ99_04060</name>
</gene>
<protein>
    <submittedName>
        <fullName evidence="2">PQQ-dependent sugar dehydrogenase</fullName>
    </submittedName>
</protein>
<organism evidence="2 3">
    <name type="scientific">Maribacter litopenaei</name>
    <dbReference type="NCBI Taxonomy" id="2976127"/>
    <lineage>
        <taxon>Bacteria</taxon>
        <taxon>Pseudomonadati</taxon>
        <taxon>Bacteroidota</taxon>
        <taxon>Flavobacteriia</taxon>
        <taxon>Flavobacteriales</taxon>
        <taxon>Flavobacteriaceae</taxon>
        <taxon>Maribacter</taxon>
    </lineage>
</organism>